<dbReference type="InterPro" id="IPR050889">
    <property type="entry name" value="Dendritic_Spine_Reg/Scaffold"/>
</dbReference>
<sequence length="203" mass="21545">MSLRAERFFVLALGDLTLLTLIAASATHVPRDGRLLQLAAHHGHIDAVRFWLAHPGIDALSEGPAALYSAAAKDHAAVVELLLRSIPGLDVDAPQRGNTIVHHLAERNRLMLLRDLWPTIAKAGYTPLLLAVAGNHALMVDLLLDLGSDLNATLPSNGWGWLHIAACLGHMGLMQHIVAVHGASLASSQEATVSCIITGSLLS</sequence>
<keyword evidence="2 3" id="KW-0040">ANK repeat</keyword>
<organism evidence="5 6">
    <name type="scientific">Achlya hypogyna</name>
    <name type="common">Oomycete</name>
    <name type="synonym">Protoachlya hypogyna</name>
    <dbReference type="NCBI Taxonomy" id="1202772"/>
    <lineage>
        <taxon>Eukaryota</taxon>
        <taxon>Sar</taxon>
        <taxon>Stramenopiles</taxon>
        <taxon>Oomycota</taxon>
        <taxon>Saprolegniomycetes</taxon>
        <taxon>Saprolegniales</taxon>
        <taxon>Achlyaceae</taxon>
        <taxon>Achlya</taxon>
    </lineage>
</organism>
<dbReference type="Pfam" id="PF12796">
    <property type="entry name" value="Ank_2"/>
    <property type="match status" value="2"/>
</dbReference>
<evidence type="ECO:0000256" key="4">
    <source>
        <dbReference type="SAM" id="SignalP"/>
    </source>
</evidence>
<keyword evidence="6" id="KW-1185">Reference proteome</keyword>
<dbReference type="InterPro" id="IPR002110">
    <property type="entry name" value="Ankyrin_rpt"/>
</dbReference>
<name>A0A1V9YFJ9_ACHHY</name>
<evidence type="ECO:0000313" key="6">
    <source>
        <dbReference type="Proteomes" id="UP000243579"/>
    </source>
</evidence>
<dbReference type="STRING" id="1202772.A0A1V9YFJ9"/>
<protein>
    <recommendedName>
        <fullName evidence="7">Secreted protein</fullName>
    </recommendedName>
</protein>
<dbReference type="PANTHER" id="PTHR24166:SF48">
    <property type="entry name" value="PROTEIN VAPYRIN"/>
    <property type="match status" value="1"/>
</dbReference>
<dbReference type="AlphaFoldDB" id="A0A1V9YFJ9"/>
<keyword evidence="1" id="KW-0677">Repeat</keyword>
<gene>
    <name evidence="5" type="ORF">ACHHYP_20668</name>
</gene>
<evidence type="ECO:0000256" key="2">
    <source>
        <dbReference type="ARBA" id="ARBA00023043"/>
    </source>
</evidence>
<dbReference type="PANTHER" id="PTHR24166">
    <property type="entry name" value="ROLLING PEBBLES, ISOFORM B"/>
    <property type="match status" value="1"/>
</dbReference>
<dbReference type="Proteomes" id="UP000243579">
    <property type="component" value="Unassembled WGS sequence"/>
</dbReference>
<dbReference type="OrthoDB" id="194358at2759"/>
<dbReference type="PROSITE" id="PS50297">
    <property type="entry name" value="ANK_REP_REGION"/>
    <property type="match status" value="1"/>
</dbReference>
<feature type="repeat" description="ANK" evidence="3">
    <location>
        <begin position="123"/>
        <end position="155"/>
    </location>
</feature>
<dbReference type="SMART" id="SM00248">
    <property type="entry name" value="ANK"/>
    <property type="match status" value="3"/>
</dbReference>
<evidence type="ECO:0000256" key="1">
    <source>
        <dbReference type="ARBA" id="ARBA00022737"/>
    </source>
</evidence>
<dbReference type="EMBL" id="JNBR01001855">
    <property type="protein sequence ID" value="OQR84479.1"/>
    <property type="molecule type" value="Genomic_DNA"/>
</dbReference>
<keyword evidence="4" id="KW-0732">Signal</keyword>
<dbReference type="InterPro" id="IPR036770">
    <property type="entry name" value="Ankyrin_rpt-contain_sf"/>
</dbReference>
<evidence type="ECO:0008006" key="7">
    <source>
        <dbReference type="Google" id="ProtNLM"/>
    </source>
</evidence>
<evidence type="ECO:0000313" key="5">
    <source>
        <dbReference type="EMBL" id="OQR84479.1"/>
    </source>
</evidence>
<evidence type="ECO:0000256" key="3">
    <source>
        <dbReference type="PROSITE-ProRule" id="PRU00023"/>
    </source>
</evidence>
<proteinExistence type="predicted"/>
<comment type="caution">
    <text evidence="5">The sequence shown here is derived from an EMBL/GenBank/DDBJ whole genome shotgun (WGS) entry which is preliminary data.</text>
</comment>
<reference evidence="5 6" key="1">
    <citation type="journal article" date="2014" name="Genome Biol. Evol.">
        <title>The secreted proteins of Achlya hypogyna and Thraustotheca clavata identify the ancestral oomycete secretome and reveal gene acquisitions by horizontal gene transfer.</title>
        <authorList>
            <person name="Misner I."/>
            <person name="Blouin N."/>
            <person name="Leonard G."/>
            <person name="Richards T.A."/>
            <person name="Lane C.E."/>
        </authorList>
    </citation>
    <scope>NUCLEOTIDE SEQUENCE [LARGE SCALE GENOMIC DNA]</scope>
    <source>
        <strain evidence="5 6">ATCC 48635</strain>
    </source>
</reference>
<dbReference type="Gene3D" id="1.25.40.20">
    <property type="entry name" value="Ankyrin repeat-containing domain"/>
    <property type="match status" value="2"/>
</dbReference>
<feature type="signal peptide" evidence="4">
    <location>
        <begin position="1"/>
        <end position="26"/>
    </location>
</feature>
<feature type="chain" id="PRO_5013275012" description="Secreted protein" evidence="4">
    <location>
        <begin position="27"/>
        <end position="203"/>
    </location>
</feature>
<accession>A0A1V9YFJ9</accession>
<dbReference type="PROSITE" id="PS50088">
    <property type="entry name" value="ANK_REPEAT"/>
    <property type="match status" value="1"/>
</dbReference>
<dbReference type="SUPFAM" id="SSF48403">
    <property type="entry name" value="Ankyrin repeat"/>
    <property type="match status" value="1"/>
</dbReference>